<comment type="similarity">
    <text evidence="1 7">Belongs to the peptidase S10 family.</text>
</comment>
<dbReference type="GO" id="GO:0000324">
    <property type="term" value="C:fungal-type vacuole"/>
    <property type="evidence" value="ECO:0007669"/>
    <property type="project" value="TreeGrafter"/>
</dbReference>
<sequence>MQLFRVGVGFSYADYGETVETTEDAAKNIHAFMFVVLHDIPPLYLQLFSSAIFFDTFKQFQGRKFHLSGESYGGKYLPVFAAEIYDQERKRTEGVPINLRANSYYRKRKHRYIKVPRCQRLLVENCYDIFDDMACNAAVNFCDSEISAPLWATGLNVYDISKKCLGDSLCYLEEDQIASYLDLPHVRDTLGVPSNIGNFSGCSDIVGNNFNKHMDKWRLPAQLYVAELLERGIPILIYAGTYDWQCNWVSNYEWSHELEWSGATNFRAETMRDWTLPNTQTIAGQTRSAGNLTMTTIYGAGHMVPHDKPAESLFMLQQWLAGKQL</sequence>
<gene>
    <name evidence="8" type="ORF">Clacol_001915</name>
</gene>
<proteinExistence type="inferred from homology"/>
<dbReference type="PRINTS" id="PR00724">
    <property type="entry name" value="CRBOXYPTASEC"/>
</dbReference>
<dbReference type="EMBL" id="BPWL01000002">
    <property type="protein sequence ID" value="GJJ07710.1"/>
    <property type="molecule type" value="Genomic_DNA"/>
</dbReference>
<evidence type="ECO:0000256" key="5">
    <source>
        <dbReference type="ARBA" id="ARBA00022801"/>
    </source>
</evidence>
<evidence type="ECO:0000256" key="3">
    <source>
        <dbReference type="ARBA" id="ARBA00022670"/>
    </source>
</evidence>
<dbReference type="GO" id="GO:0004185">
    <property type="term" value="F:serine-type carboxypeptidase activity"/>
    <property type="evidence" value="ECO:0007669"/>
    <property type="project" value="UniProtKB-UniRule"/>
</dbReference>
<keyword evidence="9" id="KW-1185">Reference proteome</keyword>
<dbReference type="PANTHER" id="PTHR11802:SF113">
    <property type="entry name" value="SERINE CARBOXYPEPTIDASE CTSA-4.1"/>
    <property type="match status" value="1"/>
</dbReference>
<comment type="caution">
    <text evidence="8">The sequence shown here is derived from an EMBL/GenBank/DDBJ whole genome shotgun (WGS) entry which is preliminary data.</text>
</comment>
<evidence type="ECO:0000256" key="4">
    <source>
        <dbReference type="ARBA" id="ARBA00022729"/>
    </source>
</evidence>
<dbReference type="PANTHER" id="PTHR11802">
    <property type="entry name" value="SERINE PROTEASE FAMILY S10 SERINE CARBOXYPEPTIDASE"/>
    <property type="match status" value="1"/>
</dbReference>
<keyword evidence="2 7" id="KW-0121">Carboxypeptidase</keyword>
<dbReference type="Proteomes" id="UP001050691">
    <property type="component" value="Unassembled WGS sequence"/>
</dbReference>
<evidence type="ECO:0000256" key="6">
    <source>
        <dbReference type="ARBA" id="ARBA00023180"/>
    </source>
</evidence>
<organism evidence="8 9">
    <name type="scientific">Clathrus columnatus</name>
    <dbReference type="NCBI Taxonomy" id="1419009"/>
    <lineage>
        <taxon>Eukaryota</taxon>
        <taxon>Fungi</taxon>
        <taxon>Dikarya</taxon>
        <taxon>Basidiomycota</taxon>
        <taxon>Agaricomycotina</taxon>
        <taxon>Agaricomycetes</taxon>
        <taxon>Phallomycetidae</taxon>
        <taxon>Phallales</taxon>
        <taxon>Clathraceae</taxon>
        <taxon>Clathrus</taxon>
    </lineage>
</organism>
<evidence type="ECO:0000313" key="9">
    <source>
        <dbReference type="Proteomes" id="UP001050691"/>
    </source>
</evidence>
<dbReference type="EC" id="3.4.16.-" evidence="7"/>
<dbReference type="GO" id="GO:0006508">
    <property type="term" value="P:proteolysis"/>
    <property type="evidence" value="ECO:0007669"/>
    <property type="project" value="UniProtKB-KW"/>
</dbReference>
<evidence type="ECO:0000256" key="1">
    <source>
        <dbReference type="ARBA" id="ARBA00009431"/>
    </source>
</evidence>
<keyword evidence="6" id="KW-0325">Glycoprotein</keyword>
<dbReference type="PROSITE" id="PS00560">
    <property type="entry name" value="CARBOXYPEPT_SER_HIS"/>
    <property type="match status" value="1"/>
</dbReference>
<dbReference type="Gene3D" id="3.40.50.1820">
    <property type="entry name" value="alpha/beta hydrolase"/>
    <property type="match status" value="2"/>
</dbReference>
<dbReference type="AlphaFoldDB" id="A0AAV5A0E3"/>
<keyword evidence="3 7" id="KW-0645">Protease</keyword>
<dbReference type="InterPro" id="IPR033124">
    <property type="entry name" value="Ser_caboxypep_his_AS"/>
</dbReference>
<evidence type="ECO:0000256" key="2">
    <source>
        <dbReference type="ARBA" id="ARBA00022645"/>
    </source>
</evidence>
<accession>A0AAV5A0E3</accession>
<evidence type="ECO:0000256" key="7">
    <source>
        <dbReference type="RuleBase" id="RU361156"/>
    </source>
</evidence>
<dbReference type="Pfam" id="PF00450">
    <property type="entry name" value="Peptidase_S10"/>
    <property type="match status" value="1"/>
</dbReference>
<dbReference type="PROSITE" id="PS00131">
    <property type="entry name" value="CARBOXYPEPT_SER_SER"/>
    <property type="match status" value="1"/>
</dbReference>
<dbReference type="InterPro" id="IPR018202">
    <property type="entry name" value="Ser_caboxypep_ser_AS"/>
</dbReference>
<dbReference type="Gene3D" id="1.10.287.410">
    <property type="match status" value="1"/>
</dbReference>
<dbReference type="SUPFAM" id="SSF53474">
    <property type="entry name" value="alpha/beta-Hydrolases"/>
    <property type="match status" value="1"/>
</dbReference>
<reference evidence="8" key="1">
    <citation type="submission" date="2021-10" db="EMBL/GenBank/DDBJ databases">
        <title>De novo Genome Assembly of Clathrus columnatus (Basidiomycota, Fungi) Using Illumina and Nanopore Sequence Data.</title>
        <authorList>
            <person name="Ogiso-Tanaka E."/>
            <person name="Itagaki H."/>
            <person name="Hosoya T."/>
            <person name="Hosaka K."/>
        </authorList>
    </citation>
    <scope>NUCLEOTIDE SEQUENCE</scope>
    <source>
        <strain evidence="8">MO-923</strain>
    </source>
</reference>
<evidence type="ECO:0000313" key="8">
    <source>
        <dbReference type="EMBL" id="GJJ07710.1"/>
    </source>
</evidence>
<keyword evidence="5 7" id="KW-0378">Hydrolase</keyword>
<protein>
    <recommendedName>
        <fullName evidence="7">Carboxypeptidase</fullName>
        <ecNumber evidence="7">3.4.16.-</ecNumber>
    </recommendedName>
</protein>
<name>A0AAV5A0E3_9AGAM</name>
<keyword evidence="4" id="KW-0732">Signal</keyword>
<dbReference type="InterPro" id="IPR001563">
    <property type="entry name" value="Peptidase_S10"/>
</dbReference>
<dbReference type="InterPro" id="IPR029058">
    <property type="entry name" value="AB_hydrolase_fold"/>
</dbReference>